<protein>
    <recommendedName>
        <fullName evidence="22">Amino acid permease</fullName>
    </recommendedName>
</protein>
<evidence type="ECO:0000256" key="1">
    <source>
        <dbReference type="ARBA" id="ARBA00004651"/>
    </source>
</evidence>
<keyword evidence="4" id="KW-1003">Cell membrane</keyword>
<evidence type="ECO:0008006" key="22">
    <source>
        <dbReference type="Google" id="ProtNLM"/>
    </source>
</evidence>
<sequence>MEDGDNESLSVGGLPRNQSRFKVNKVEGEEENGALLVSQDETPRPRQVQFVVDVDEDDTRATDSAQHPTVTYKTSNFKSFRNVETVERVPIVDYYRDVMSIEGAIATRPSLAELHEEHYANDAKNFETFKLLDTPSPSLKPDKAGSGRLRLGWIQGVLVRVVLSILGTILFLRVSWMTAHAGIGCSILIVLCSSAVSVITCLSMCAICTNGEIKGGGAYFMISRSLGPEFGGSIGLAFAFANVVAAAFCSVGFAETLRDLLKEHGLIFIDGELNDIRVIGVLTMVLILAIAVVGVSFESKAQWVMLVVLTVSLVDFLVGTFIPPDEVQQSRGVTGYSAETFLTNFWPDWYGETFFSVFSVFYPATTGIMAGANISGDLDNPATAIPKGTLLGIAVTSLIYAGTVIVTGATVIRQASGEISDSVNGSISACAQNGTCSFGIMNYYQVTLELLGAWGPLVTAGIFAATLSSALAGFVSGPKLLQALGKDKLFPLVPWFAFPYGRNREPRRAYVLAFFLGLAIVSIGEINLIAPIIANIFLVCYALINYAVFDASFAGSPGFRPSFRYYNQWVALLGALLCVAIMFVLSWWKALLTFLLTGALYVYIHHRNPDVNWGSSGQAHSYKSALHSTLKLASTEEHVKNYRPQLLLLTGNPVTRPSLVDFGASITKDVCLLVCGHVLLSSLPFKRQQMQKLIEEIYQWFTKRKVKSFYTFVVSDSLHTGVRSLLQSVGVGKLRPNVVLMGFKNDWKESTPEQVEDYFKVIHTVFDNYCGLAILRLQNGLDFSDRIAKCDLMGSGASKSASNATELSPPAPPTATGPPATTGNFISPEENQTVLREDSYMTYGSKESSELPKTEAEETEAILEYLSDEPPAPSGTEPQDSFIPSVFKEVKTRHLSSDQRQLMYDINRFQTRLKHAVIDVYWLFDDGGLGLLIPHLLTLPQSFLRNAKLRVFTVATSRSQLEREQRSMAALLSRFRLDYSDVIVIPDLTKRPSNSLIEEFQEFIASRRAETSAEETGDRSMSSDVFITTTEYDTLKPKTYRQLRIKELLHEHSFGAQLIVLTLPIPRKSVISASLYLSWLDFVSKDMPCPVLYLRGNQESVLTFYS</sequence>
<dbReference type="Pfam" id="PF08403">
    <property type="entry name" value="AA_permease_N"/>
    <property type="match status" value="1"/>
</dbReference>
<dbReference type="InterPro" id="IPR018491">
    <property type="entry name" value="SLC12_C"/>
</dbReference>
<keyword evidence="10 15" id="KW-0472">Membrane</keyword>
<proteinExistence type="inferred from homology"/>
<feature type="transmembrane region" description="Helical" evidence="15">
    <location>
        <begin position="276"/>
        <end position="296"/>
    </location>
</feature>
<dbReference type="EMBL" id="KL367611">
    <property type="protein sequence ID" value="KFD61780.1"/>
    <property type="molecule type" value="Genomic_DNA"/>
</dbReference>
<dbReference type="PANTHER" id="PTHR11827:SF103">
    <property type="entry name" value="SODIUM CHLORIDE COTRANSPORTER 69, ISOFORM E"/>
    <property type="match status" value="1"/>
</dbReference>
<dbReference type="InterPro" id="IPR013612">
    <property type="entry name" value="AA_permease_N"/>
</dbReference>
<gene>
    <name evidence="19" type="ORF">M513_04332</name>
    <name evidence="20" type="ORF">M514_04332</name>
</gene>
<dbReference type="GO" id="GO:0006884">
    <property type="term" value="P:cell volume homeostasis"/>
    <property type="evidence" value="ECO:0007669"/>
    <property type="project" value="TreeGrafter"/>
</dbReference>
<evidence type="ECO:0000259" key="17">
    <source>
        <dbReference type="Pfam" id="PF03522"/>
    </source>
</evidence>
<evidence type="ECO:0000256" key="15">
    <source>
        <dbReference type="SAM" id="Phobius"/>
    </source>
</evidence>
<evidence type="ECO:0000256" key="14">
    <source>
        <dbReference type="SAM" id="MobiDB-lite"/>
    </source>
</evidence>
<dbReference type="GO" id="GO:0055078">
    <property type="term" value="P:sodium ion homeostasis"/>
    <property type="evidence" value="ECO:0007669"/>
    <property type="project" value="TreeGrafter"/>
</dbReference>
<feature type="transmembrane region" description="Helical" evidence="15">
    <location>
        <begin position="453"/>
        <end position="475"/>
    </location>
</feature>
<evidence type="ECO:0000259" key="18">
    <source>
        <dbReference type="Pfam" id="PF08403"/>
    </source>
</evidence>
<evidence type="ECO:0000256" key="13">
    <source>
        <dbReference type="ARBA" id="ARBA00023214"/>
    </source>
</evidence>
<feature type="transmembrane region" description="Helical" evidence="15">
    <location>
        <begin position="354"/>
        <end position="376"/>
    </location>
</feature>
<feature type="transmembrane region" description="Helical" evidence="15">
    <location>
        <begin position="532"/>
        <end position="549"/>
    </location>
</feature>
<dbReference type="GO" id="GO:0008511">
    <property type="term" value="F:sodium:potassium:chloride symporter activity"/>
    <property type="evidence" value="ECO:0007669"/>
    <property type="project" value="TreeGrafter"/>
</dbReference>
<dbReference type="Proteomes" id="UP000030758">
    <property type="component" value="Unassembled WGS sequence"/>
</dbReference>
<feature type="domain" description="Amino acid permease N-terminal" evidence="18">
    <location>
        <begin position="84"/>
        <end position="121"/>
    </location>
</feature>
<dbReference type="Pfam" id="PF03522">
    <property type="entry name" value="SLC12"/>
    <property type="match status" value="1"/>
</dbReference>
<dbReference type="NCBIfam" id="TIGR00930">
    <property type="entry name" value="2a30"/>
    <property type="match status" value="1"/>
</dbReference>
<feature type="transmembrane region" description="Helical" evidence="15">
    <location>
        <begin position="230"/>
        <end position="254"/>
    </location>
</feature>
<evidence type="ECO:0000259" key="16">
    <source>
        <dbReference type="Pfam" id="PF00324"/>
    </source>
</evidence>
<keyword evidence="8" id="KW-0915">Sodium</keyword>
<dbReference type="GO" id="GO:1990573">
    <property type="term" value="P:potassium ion import across plasma membrane"/>
    <property type="evidence" value="ECO:0007669"/>
    <property type="project" value="TreeGrafter"/>
</dbReference>
<evidence type="ECO:0000256" key="7">
    <source>
        <dbReference type="ARBA" id="ARBA00022989"/>
    </source>
</evidence>
<keyword evidence="21" id="KW-1185">Reference proteome</keyword>
<evidence type="ECO:0000256" key="10">
    <source>
        <dbReference type="ARBA" id="ARBA00023136"/>
    </source>
</evidence>
<evidence type="ECO:0000256" key="12">
    <source>
        <dbReference type="ARBA" id="ARBA00023201"/>
    </source>
</evidence>
<evidence type="ECO:0000313" key="20">
    <source>
        <dbReference type="EMBL" id="KFD61780.1"/>
    </source>
</evidence>
<organism evidence="19 21">
    <name type="scientific">Trichuris suis</name>
    <name type="common">pig whipworm</name>
    <dbReference type="NCBI Taxonomy" id="68888"/>
    <lineage>
        <taxon>Eukaryota</taxon>
        <taxon>Metazoa</taxon>
        <taxon>Ecdysozoa</taxon>
        <taxon>Nematoda</taxon>
        <taxon>Enoplea</taxon>
        <taxon>Dorylaimia</taxon>
        <taxon>Trichinellida</taxon>
        <taxon>Trichuridae</taxon>
        <taxon>Trichuris</taxon>
    </lineage>
</organism>
<comment type="subcellular location">
    <subcellularLocation>
        <location evidence="1">Cell membrane</location>
        <topology evidence="1">Multi-pass membrane protein</topology>
    </subcellularLocation>
</comment>
<keyword evidence="7 15" id="KW-1133">Transmembrane helix</keyword>
<feature type="region of interest" description="Disordered" evidence="14">
    <location>
        <begin position="1"/>
        <end position="43"/>
    </location>
</feature>
<dbReference type="AlphaFoldDB" id="A0A085MCF2"/>
<feature type="transmembrane region" description="Helical" evidence="15">
    <location>
        <begin position="388"/>
        <end position="412"/>
    </location>
</feature>
<dbReference type="GO" id="GO:0055075">
    <property type="term" value="P:potassium ion homeostasis"/>
    <property type="evidence" value="ECO:0007669"/>
    <property type="project" value="TreeGrafter"/>
</dbReference>
<keyword evidence="13" id="KW-0868">Chloride</keyword>
<evidence type="ECO:0000256" key="2">
    <source>
        <dbReference type="ARBA" id="ARBA00010593"/>
    </source>
</evidence>
<keyword evidence="5 15" id="KW-0812">Transmembrane</keyword>
<feature type="transmembrane region" description="Helical" evidence="15">
    <location>
        <begin position="509"/>
        <end position="526"/>
    </location>
</feature>
<evidence type="ECO:0000256" key="6">
    <source>
        <dbReference type="ARBA" id="ARBA00022847"/>
    </source>
</evidence>
<evidence type="ECO:0000256" key="5">
    <source>
        <dbReference type="ARBA" id="ARBA00022692"/>
    </source>
</evidence>
<evidence type="ECO:0000256" key="3">
    <source>
        <dbReference type="ARBA" id="ARBA00022448"/>
    </source>
</evidence>
<comment type="similarity">
    <text evidence="2">Belongs to the SLC12A transporter family.</text>
</comment>
<keyword evidence="12" id="KW-0739">Sodium transport</keyword>
<evidence type="ECO:0000256" key="11">
    <source>
        <dbReference type="ARBA" id="ARBA00023180"/>
    </source>
</evidence>
<keyword evidence="6" id="KW-0769">Symport</keyword>
<feature type="transmembrane region" description="Helical" evidence="15">
    <location>
        <begin position="181"/>
        <end position="209"/>
    </location>
</feature>
<name>A0A085MCF2_9BILA</name>
<dbReference type="Proteomes" id="UP000030764">
    <property type="component" value="Unassembled WGS sequence"/>
</dbReference>
<evidence type="ECO:0000256" key="8">
    <source>
        <dbReference type="ARBA" id="ARBA00023053"/>
    </source>
</evidence>
<evidence type="ECO:0000313" key="19">
    <source>
        <dbReference type="EMBL" id="KFD54898.1"/>
    </source>
</evidence>
<feature type="transmembrane region" description="Helical" evidence="15">
    <location>
        <begin position="157"/>
        <end position="175"/>
    </location>
</feature>
<accession>A0A085MCF2</accession>
<dbReference type="PANTHER" id="PTHR11827">
    <property type="entry name" value="SOLUTE CARRIER FAMILY 12, CATION COTRANSPORTERS"/>
    <property type="match status" value="1"/>
</dbReference>
<keyword evidence="3" id="KW-0813">Transport</keyword>
<reference evidence="19 21" key="1">
    <citation type="journal article" date="2014" name="Nat. Genet.">
        <title>Genome and transcriptome of the porcine whipworm Trichuris suis.</title>
        <authorList>
            <person name="Jex A.R."/>
            <person name="Nejsum P."/>
            <person name="Schwarz E.M."/>
            <person name="Hu L."/>
            <person name="Young N.D."/>
            <person name="Hall R.S."/>
            <person name="Korhonen P.K."/>
            <person name="Liao S."/>
            <person name="Thamsborg S."/>
            <person name="Xia J."/>
            <person name="Xu P."/>
            <person name="Wang S."/>
            <person name="Scheerlinck J.P."/>
            <person name="Hofmann A."/>
            <person name="Sternberg P.W."/>
            <person name="Wang J."/>
            <person name="Gasser R.B."/>
        </authorList>
    </citation>
    <scope>NUCLEOTIDE SEQUENCE [LARGE SCALE GENOMIC DNA]</scope>
    <source>
        <strain evidence="20">DCEP-RM93F</strain>
        <strain evidence="19">DCEP-RM93M</strain>
    </source>
</reference>
<feature type="domain" description="SLC12A transporter C-terminal" evidence="17">
    <location>
        <begin position="656"/>
        <end position="1106"/>
    </location>
</feature>
<feature type="domain" description="Amino acid permease/ SLC12A" evidence="16">
    <location>
        <begin position="156"/>
        <end position="647"/>
    </location>
</feature>
<evidence type="ECO:0000256" key="9">
    <source>
        <dbReference type="ARBA" id="ARBA00023065"/>
    </source>
</evidence>
<dbReference type="Gene3D" id="1.20.1740.10">
    <property type="entry name" value="Amino acid/polyamine transporter I"/>
    <property type="match status" value="1"/>
</dbReference>
<evidence type="ECO:0000313" key="21">
    <source>
        <dbReference type="Proteomes" id="UP000030764"/>
    </source>
</evidence>
<feature type="transmembrane region" description="Helical" evidence="15">
    <location>
        <begin position="569"/>
        <end position="588"/>
    </location>
</feature>
<dbReference type="FunFam" id="1.20.1740.10:FF:000022">
    <property type="entry name" value="Bumetanide-sensitive na-k-cl cotransport protein"/>
    <property type="match status" value="1"/>
</dbReference>
<keyword evidence="11" id="KW-0325">Glycoprotein</keyword>
<dbReference type="Pfam" id="PF00324">
    <property type="entry name" value="AA_permease"/>
    <property type="match status" value="1"/>
</dbReference>
<dbReference type="InterPro" id="IPR004841">
    <property type="entry name" value="AA-permease/SLC12A_dom"/>
</dbReference>
<keyword evidence="9" id="KW-0406">Ion transport</keyword>
<feature type="transmembrane region" description="Helical" evidence="15">
    <location>
        <begin position="303"/>
        <end position="322"/>
    </location>
</feature>
<feature type="region of interest" description="Disordered" evidence="14">
    <location>
        <begin position="798"/>
        <end position="831"/>
    </location>
</feature>
<evidence type="ECO:0000256" key="4">
    <source>
        <dbReference type="ARBA" id="ARBA00022475"/>
    </source>
</evidence>
<dbReference type="InterPro" id="IPR004842">
    <property type="entry name" value="SLC12A_fam"/>
</dbReference>
<dbReference type="GO" id="GO:0005886">
    <property type="term" value="C:plasma membrane"/>
    <property type="evidence" value="ECO:0007669"/>
    <property type="project" value="UniProtKB-SubCell"/>
</dbReference>
<dbReference type="GO" id="GO:0055064">
    <property type="term" value="P:chloride ion homeostasis"/>
    <property type="evidence" value="ECO:0007669"/>
    <property type="project" value="TreeGrafter"/>
</dbReference>
<dbReference type="EMBL" id="KL363204">
    <property type="protein sequence ID" value="KFD54898.1"/>
    <property type="molecule type" value="Genomic_DNA"/>
</dbReference>